<evidence type="ECO:0000313" key="2">
    <source>
        <dbReference type="Proteomes" id="UP000760494"/>
    </source>
</evidence>
<gene>
    <name evidence="1" type="ORF">C2S_6382</name>
</gene>
<dbReference type="AlphaFoldDB" id="A0A9Q9RJF2"/>
<sequence>MTPYFVDSYKDGDIAKTVSEDLSEADKSEFYSEKLHSSIFVQATLGFLVAYLFSQLKQCIEESAVFKGFSGKLEAPRPEIRFVLTPDELPGNWICNRVSSQKSCEKLVDFLFPRDGPPPQTNERIGKNSIEIRKRLDHIAALLGDLDVVPCDFESEMMTMAAQKLGVRNFQEAGIVPSFQGVKEFEEAKGHSNSNILYELVALVTYKEC</sequence>
<accession>A0A9Q9RJF2</accession>
<organism evidence="1 2">
    <name type="scientific">Fusarium fujikuroi</name>
    <name type="common">Bakanae and foot rot disease fungus</name>
    <name type="synonym">Gibberella fujikuroi</name>
    <dbReference type="NCBI Taxonomy" id="5127"/>
    <lineage>
        <taxon>Eukaryota</taxon>
        <taxon>Fungi</taxon>
        <taxon>Dikarya</taxon>
        <taxon>Ascomycota</taxon>
        <taxon>Pezizomycotina</taxon>
        <taxon>Sordariomycetes</taxon>
        <taxon>Hypocreomycetidae</taxon>
        <taxon>Hypocreales</taxon>
        <taxon>Nectriaceae</taxon>
        <taxon>Fusarium</taxon>
        <taxon>Fusarium fujikuroi species complex</taxon>
    </lineage>
</organism>
<comment type="caution">
    <text evidence="1">The sequence shown here is derived from an EMBL/GenBank/DDBJ whole genome shotgun (WGS) entry which is preliminary data.</text>
</comment>
<proteinExistence type="predicted"/>
<name>A0A9Q9RJF2_FUSFU</name>
<protein>
    <submittedName>
        <fullName evidence="1">Uncharacterized protein</fullName>
    </submittedName>
</protein>
<evidence type="ECO:0000313" key="1">
    <source>
        <dbReference type="EMBL" id="VTT66332.1"/>
    </source>
</evidence>
<dbReference type="EMBL" id="CABFJX010000168">
    <property type="protein sequence ID" value="VTT66332.1"/>
    <property type="molecule type" value="Genomic_DNA"/>
</dbReference>
<dbReference type="Proteomes" id="UP000760494">
    <property type="component" value="Unassembled WGS sequence"/>
</dbReference>
<reference evidence="1" key="1">
    <citation type="submission" date="2019-05" db="EMBL/GenBank/DDBJ databases">
        <authorList>
            <person name="Piombo E."/>
        </authorList>
    </citation>
    <scope>NUCLEOTIDE SEQUENCE</scope>
    <source>
        <strain evidence="1">C2S</strain>
    </source>
</reference>